<dbReference type="EMBL" id="JMSE01001461">
    <property type="protein sequence ID" value="KDN60915.1"/>
    <property type="molecule type" value="Genomic_DNA"/>
</dbReference>
<dbReference type="GO" id="GO:0031047">
    <property type="term" value="P:regulatory ncRNA-mediated gene silencing"/>
    <property type="evidence" value="ECO:0007669"/>
    <property type="project" value="InterPro"/>
</dbReference>
<evidence type="ECO:0000313" key="2">
    <source>
        <dbReference type="EMBL" id="KDN60915.1"/>
    </source>
</evidence>
<evidence type="ECO:0000256" key="1">
    <source>
        <dbReference type="SAM" id="MobiDB-lite"/>
    </source>
</evidence>
<organism evidence="2 3">
    <name type="scientific">Colletotrichum sublineola</name>
    <name type="common">Sorghum anthracnose fungus</name>
    <dbReference type="NCBI Taxonomy" id="1173701"/>
    <lineage>
        <taxon>Eukaryota</taxon>
        <taxon>Fungi</taxon>
        <taxon>Dikarya</taxon>
        <taxon>Ascomycota</taxon>
        <taxon>Pezizomycotina</taxon>
        <taxon>Sordariomycetes</taxon>
        <taxon>Hypocreomycetidae</taxon>
        <taxon>Glomerellales</taxon>
        <taxon>Glomerellaceae</taxon>
        <taxon>Colletotrichum</taxon>
        <taxon>Colletotrichum graminicola species complex</taxon>
    </lineage>
</organism>
<proteinExistence type="predicted"/>
<gene>
    <name evidence="2" type="ORF">CSUB01_09028</name>
</gene>
<name>A0A066X4H3_COLSU</name>
<protein>
    <submittedName>
        <fullName evidence="2">Putative argonaute siRNA chaperone complex subunit Arb1</fullName>
    </submittedName>
</protein>
<dbReference type="AlphaFoldDB" id="A0A066X4H3"/>
<accession>A0A066X4H3</accession>
<evidence type="ECO:0000313" key="3">
    <source>
        <dbReference type="Proteomes" id="UP000027238"/>
    </source>
</evidence>
<dbReference type="STRING" id="1173701.A0A066X4H3"/>
<sequence>MVDMESAVRCYFPSRYPLQSGIQHGKQEEAEKHGRPRPNGPTQVSRHRVRGRVSLNRVPPRLCFADVLPEFYADPPMTPAEAQEERENIYHPDLPFVERIETCIQRYRARRRLGASDQVFSKYLFLGGIDSTPRMFGGHFDADLQDMTPEEKRAAKAVDTVHMSGGGSRFYNDSDPAGWDVDFAGVAAGFLSENLPAMTAWDYPQMGKAVGVMENFLTYVLQHDVCPEHDANVKEALAVCQRAKVELPQTHQALLRFPGEFNLALSELFCEGYYFFGEDEFQRPVNFAPENVIKVALSTAGSQEQYEAVLEGLANKSIEVVGEEECSMQVISVQRPSTESRNLVCSIALDKGGPFAPIGSLVAKPCLIEDGFDRGEHFEVPEEEETFFLDDAILARLQPGFKLQLCVCELNIGIKFIKEARLVLVEWHTFLPQNLMLHFKEPLPNDRPPLSAAAPEVQGAPAKATEQVSAES</sequence>
<keyword evidence="3" id="KW-1185">Reference proteome</keyword>
<dbReference type="InterPro" id="IPR018606">
    <property type="entry name" value="Arb1"/>
</dbReference>
<dbReference type="OMA" id="NKPTGFE"/>
<comment type="caution">
    <text evidence="2">The sequence shown here is derived from an EMBL/GenBank/DDBJ whole genome shotgun (WGS) entry which is preliminary data.</text>
</comment>
<feature type="region of interest" description="Disordered" evidence="1">
    <location>
        <begin position="447"/>
        <end position="472"/>
    </location>
</feature>
<feature type="region of interest" description="Disordered" evidence="1">
    <location>
        <begin position="21"/>
        <end position="50"/>
    </location>
</feature>
<dbReference type="Pfam" id="PF09692">
    <property type="entry name" value="Arb1"/>
    <property type="match status" value="1"/>
</dbReference>
<dbReference type="GO" id="GO:0033167">
    <property type="term" value="C:ARC complex"/>
    <property type="evidence" value="ECO:0007669"/>
    <property type="project" value="InterPro"/>
</dbReference>
<dbReference type="OrthoDB" id="435402at2759"/>
<dbReference type="Proteomes" id="UP000027238">
    <property type="component" value="Unassembled WGS sequence"/>
</dbReference>
<dbReference type="HOGENOM" id="CLU_023193_2_0_1"/>
<reference evidence="3" key="1">
    <citation type="journal article" date="2014" name="Genome Announc.">
        <title>Draft genome sequence of Colletotrichum sublineola, a destructive pathogen of cultivated sorghum.</title>
        <authorList>
            <person name="Baroncelli R."/>
            <person name="Sanz-Martin J.M."/>
            <person name="Rech G.E."/>
            <person name="Sukno S.A."/>
            <person name="Thon M.R."/>
        </authorList>
    </citation>
    <scope>NUCLEOTIDE SEQUENCE [LARGE SCALE GENOMIC DNA]</scope>
    <source>
        <strain evidence="3">TX430BB</strain>
    </source>
</reference>
<dbReference type="eggNOG" id="ENOG502S0TP">
    <property type="taxonomic scope" value="Eukaryota"/>
</dbReference>